<dbReference type="AlphaFoldDB" id="A4SZY5"/>
<dbReference type="EMBL" id="CP000655">
    <property type="protein sequence ID" value="ABP35049.1"/>
    <property type="molecule type" value="Genomic_DNA"/>
</dbReference>
<name>A4SZY5_POLAQ</name>
<proteinExistence type="predicted"/>
<protein>
    <submittedName>
        <fullName evidence="1">Uncharacterized protein</fullName>
    </submittedName>
</protein>
<sequence length="209" mass="24543">MTTKKSKEDYIWNKYDNMPTAYKDYQQKLKTGTIKINAEVKRRLSRFPYRYRLAKSFIGIDAKEVGRTLIGYEAGMKVFLAYTAYEDLIYAARKLEIENVKDKNENTILNKELAEQLLKNKSLIDFVRNNLRDEDAKLKMRIEEFIRGETYDVLFLAFAIRNFYAHGIFTATKGGVTKKADKALYYKLADVVLKYCDKRFTNCIKKIWG</sequence>
<dbReference type="KEGG" id="pnu:Pnuc_1836"/>
<keyword evidence="2" id="KW-1185">Reference proteome</keyword>
<reference evidence="1 2" key="1">
    <citation type="journal article" date="2012" name="Stand. Genomic Sci.">
        <title>Complete genome sequence of Polynucleobacter necessarius subsp. asymbioticus type strain (QLW-P1DMWA-1(T)).</title>
        <authorList>
            <person name="Meincke L."/>
            <person name="Copeland A."/>
            <person name="Lapidus A."/>
            <person name="Lucas S."/>
            <person name="Berry K.W."/>
            <person name="Del Rio T.G."/>
            <person name="Hammon N."/>
            <person name="Dalin E."/>
            <person name="Tice H."/>
            <person name="Pitluck S."/>
            <person name="Richardson P."/>
            <person name="Bruce D."/>
            <person name="Goodwin L."/>
            <person name="Han C."/>
            <person name="Tapia R."/>
            <person name="Detter J.C."/>
            <person name="Schmutz J."/>
            <person name="Brettin T."/>
            <person name="Larimer F."/>
            <person name="Land M."/>
            <person name="Hauser L."/>
            <person name="Kyrpides N.C."/>
            <person name="Ivanova N."/>
            <person name="Goker M."/>
            <person name="Woyke T."/>
            <person name="Wu Q.L."/>
            <person name="Pockl M."/>
            <person name="Hahn M.W."/>
            <person name="Klenk H.P."/>
        </authorList>
    </citation>
    <scope>NUCLEOTIDE SEQUENCE [LARGE SCALE GENOMIC DNA]</scope>
    <source>
        <strain evidence="2">DSM 18221 / CIP 109841 / QLW-P1DMWA-1</strain>
    </source>
</reference>
<gene>
    <name evidence="1" type="ordered locus">Pnuc_1836</name>
</gene>
<evidence type="ECO:0000313" key="1">
    <source>
        <dbReference type="EMBL" id="ABP35049.1"/>
    </source>
</evidence>
<evidence type="ECO:0000313" key="2">
    <source>
        <dbReference type="Proteomes" id="UP000000231"/>
    </source>
</evidence>
<dbReference type="GeneID" id="31482225"/>
<accession>A4SZY5</accession>
<organism evidence="1 2">
    <name type="scientific">Polynucleobacter asymbioticus (strain DSM 18221 / CIP 109841 / QLW-P1DMWA-1)</name>
    <name type="common">Polynucleobacter necessarius subsp. asymbioticus</name>
    <dbReference type="NCBI Taxonomy" id="312153"/>
    <lineage>
        <taxon>Bacteria</taxon>
        <taxon>Pseudomonadati</taxon>
        <taxon>Pseudomonadota</taxon>
        <taxon>Betaproteobacteria</taxon>
        <taxon>Burkholderiales</taxon>
        <taxon>Burkholderiaceae</taxon>
        <taxon>Polynucleobacter</taxon>
    </lineage>
</organism>
<dbReference type="Proteomes" id="UP000000231">
    <property type="component" value="Chromosome"/>
</dbReference>
<dbReference type="HOGENOM" id="CLU_1314473_0_0_4"/>
<dbReference type="RefSeq" id="WP_011903672.1">
    <property type="nucleotide sequence ID" value="NC_009379.1"/>
</dbReference>